<feature type="transmembrane region" description="Helical" evidence="3">
    <location>
        <begin position="191"/>
        <end position="217"/>
    </location>
</feature>
<dbReference type="PROSITE" id="PS50293">
    <property type="entry name" value="TPR_REGION"/>
    <property type="match status" value="1"/>
</dbReference>
<keyword evidence="3" id="KW-1133">Transmembrane helix</keyword>
<name>A0A3B0T3M6_9ZZZZ</name>
<keyword evidence="1" id="KW-0677">Repeat</keyword>
<dbReference type="Pfam" id="PF13181">
    <property type="entry name" value="TPR_8"/>
    <property type="match status" value="1"/>
</dbReference>
<keyword evidence="2" id="KW-0802">TPR repeat</keyword>
<feature type="transmembrane region" description="Helical" evidence="3">
    <location>
        <begin position="393"/>
        <end position="413"/>
    </location>
</feature>
<dbReference type="Pfam" id="PF13432">
    <property type="entry name" value="TPR_16"/>
    <property type="match status" value="1"/>
</dbReference>
<keyword evidence="3" id="KW-0812">Transmembrane</keyword>
<dbReference type="Pfam" id="PF13174">
    <property type="entry name" value="TPR_6"/>
    <property type="match status" value="1"/>
</dbReference>
<dbReference type="PANTHER" id="PTHR44227:SF3">
    <property type="entry name" value="PROTEIN O-MANNOSYL-TRANSFERASE TMTC4"/>
    <property type="match status" value="1"/>
</dbReference>
<feature type="transmembrane region" description="Helical" evidence="3">
    <location>
        <begin position="129"/>
        <end position="146"/>
    </location>
</feature>
<sequence>MEFRTVNYFTSSPLRFIWIFILFLGLVFGAYHKTLSFPFVHDDVIFIQQNSTLDEWNLSEIFLGRGQEDKLSESVNSYYRPVLEIYYRVINLFFGRSAAAFHFFNIFIHALNGFLVFLIVHILLNKKNLWGCVFVAALFLLHPIQTEAVACISGVSNLLSGFFILLSFYLFERLRRSENKQERVRCYVLSLMMFVLALLSKEQAVILPFLALSSMLFLNRDQNRQKWGGWKKLSGFFAVMVVYFGLRRVITGSSVVSAMQFSQEFWLRIFAIPRTLLMYLKILFFPVDLHYYRSTDILESNTLSAVILLILVAGLSVIILKSSKERKRLLTFSVAWFIVCLLPFLNFLPLVNEYSLILTSEHFLYLPIIGGLFFFLVLLSPSDFGKVNFKKEIIWFFLIALFFFMSMKQSLIWRGEIPLFKKTLVHEPNFGRVRFLLGKAYLSEGKYAQASIELEKSLIIMQSYLQKVVPESESAQVYLFYVREINGFLGLCFDELGQFQHALKHYQRALSLSPENPKFLNYLGFHFFRQGEKAQARQYFQQAVDFGGNDVNALNILAICYIEAGQKNKAMQIFKSILDGDPSNFSAQQNLFQLEKSLLK</sequence>
<accession>A0A3B0T3M6</accession>
<evidence type="ECO:0000256" key="1">
    <source>
        <dbReference type="ARBA" id="ARBA00022737"/>
    </source>
</evidence>
<dbReference type="InterPro" id="IPR011990">
    <property type="entry name" value="TPR-like_helical_dom_sf"/>
</dbReference>
<dbReference type="InterPro" id="IPR019734">
    <property type="entry name" value="TPR_rpt"/>
</dbReference>
<proteinExistence type="predicted"/>
<reference evidence="4" key="1">
    <citation type="submission" date="2018-06" db="EMBL/GenBank/DDBJ databases">
        <authorList>
            <person name="Zhirakovskaya E."/>
        </authorList>
    </citation>
    <scope>NUCLEOTIDE SEQUENCE</scope>
</reference>
<dbReference type="Gene3D" id="1.25.40.10">
    <property type="entry name" value="Tetratricopeptide repeat domain"/>
    <property type="match status" value="1"/>
</dbReference>
<evidence type="ECO:0000313" key="4">
    <source>
        <dbReference type="EMBL" id="VAW13361.1"/>
    </source>
</evidence>
<feature type="transmembrane region" description="Helical" evidence="3">
    <location>
        <begin position="101"/>
        <end position="124"/>
    </location>
</feature>
<dbReference type="SUPFAM" id="SSF48452">
    <property type="entry name" value="TPR-like"/>
    <property type="match status" value="1"/>
</dbReference>
<keyword evidence="3" id="KW-0472">Membrane</keyword>
<feature type="transmembrane region" description="Helical" evidence="3">
    <location>
        <begin position="152"/>
        <end position="171"/>
    </location>
</feature>
<evidence type="ECO:0008006" key="5">
    <source>
        <dbReference type="Google" id="ProtNLM"/>
    </source>
</evidence>
<evidence type="ECO:0000256" key="3">
    <source>
        <dbReference type="SAM" id="Phobius"/>
    </source>
</evidence>
<organism evidence="4">
    <name type="scientific">hydrothermal vent metagenome</name>
    <dbReference type="NCBI Taxonomy" id="652676"/>
    <lineage>
        <taxon>unclassified sequences</taxon>
        <taxon>metagenomes</taxon>
        <taxon>ecological metagenomes</taxon>
    </lineage>
</organism>
<dbReference type="SMART" id="SM00028">
    <property type="entry name" value="TPR"/>
    <property type="match status" value="4"/>
</dbReference>
<dbReference type="PANTHER" id="PTHR44227">
    <property type="match status" value="1"/>
</dbReference>
<feature type="transmembrane region" description="Helical" evidence="3">
    <location>
        <begin position="302"/>
        <end position="320"/>
    </location>
</feature>
<dbReference type="AlphaFoldDB" id="A0A3B0T3M6"/>
<feature type="transmembrane region" description="Helical" evidence="3">
    <location>
        <begin position="12"/>
        <end position="31"/>
    </location>
</feature>
<feature type="transmembrane region" description="Helical" evidence="3">
    <location>
        <begin position="329"/>
        <end position="351"/>
    </location>
</feature>
<evidence type="ECO:0000256" key="2">
    <source>
        <dbReference type="ARBA" id="ARBA00022803"/>
    </source>
</evidence>
<feature type="transmembrane region" description="Helical" evidence="3">
    <location>
        <begin position="363"/>
        <end position="381"/>
    </location>
</feature>
<dbReference type="PROSITE" id="PS50005">
    <property type="entry name" value="TPR"/>
    <property type="match status" value="3"/>
</dbReference>
<protein>
    <recommendedName>
        <fullName evidence="5">Glycosyltransferase RgtA/B/C/D-like domain-containing protein</fullName>
    </recommendedName>
</protein>
<dbReference type="InterPro" id="IPR052346">
    <property type="entry name" value="O-mannosyl-transferase_TMTC"/>
</dbReference>
<gene>
    <name evidence="4" type="ORF">MNBD_BACTEROID05-593</name>
</gene>
<feature type="transmembrane region" description="Helical" evidence="3">
    <location>
        <begin position="266"/>
        <end position="287"/>
    </location>
</feature>
<dbReference type="EMBL" id="UOEN01000166">
    <property type="protein sequence ID" value="VAW13361.1"/>
    <property type="molecule type" value="Genomic_DNA"/>
</dbReference>